<sequence>MRYLVSKSPVNYVTNSLSNALEFAALNLGLELEIVTEEEAQARSADKARGDPNENPTLQPPSKNERVSKSTA</sequence>
<reference evidence="3" key="1">
    <citation type="submission" date="2021-02" db="EMBL/GenBank/DDBJ databases">
        <authorList>
            <person name="Nowell W R."/>
        </authorList>
    </citation>
    <scope>NUCLEOTIDE SEQUENCE</scope>
</reference>
<comment type="caution">
    <text evidence="3">The sequence shown here is derived from an EMBL/GenBank/DDBJ whole genome shotgun (WGS) entry which is preliminary data.</text>
</comment>
<proteinExistence type="predicted"/>
<organism evidence="3 4">
    <name type="scientific">Didymodactylos carnosus</name>
    <dbReference type="NCBI Taxonomy" id="1234261"/>
    <lineage>
        <taxon>Eukaryota</taxon>
        <taxon>Metazoa</taxon>
        <taxon>Spiralia</taxon>
        <taxon>Gnathifera</taxon>
        <taxon>Rotifera</taxon>
        <taxon>Eurotatoria</taxon>
        <taxon>Bdelloidea</taxon>
        <taxon>Philodinida</taxon>
        <taxon>Philodinidae</taxon>
        <taxon>Didymodactylos</taxon>
    </lineage>
</organism>
<dbReference type="Proteomes" id="UP000682733">
    <property type="component" value="Unassembled WGS sequence"/>
</dbReference>
<dbReference type="EMBL" id="CAJNOK010001613">
    <property type="protein sequence ID" value="CAF0821074.1"/>
    <property type="molecule type" value="Genomic_DNA"/>
</dbReference>
<protein>
    <submittedName>
        <fullName evidence="3">Uncharacterized protein</fullName>
    </submittedName>
</protein>
<evidence type="ECO:0000313" key="2">
    <source>
        <dbReference type="EMBL" id="CAF0821074.1"/>
    </source>
</evidence>
<feature type="region of interest" description="Disordered" evidence="1">
    <location>
        <begin position="39"/>
        <end position="72"/>
    </location>
</feature>
<accession>A0A8S2HCH5</accession>
<feature type="compositionally biased region" description="Basic and acidic residues" evidence="1">
    <location>
        <begin position="63"/>
        <end position="72"/>
    </location>
</feature>
<evidence type="ECO:0000313" key="3">
    <source>
        <dbReference type="EMBL" id="CAF3605460.1"/>
    </source>
</evidence>
<evidence type="ECO:0000313" key="4">
    <source>
        <dbReference type="Proteomes" id="UP000682733"/>
    </source>
</evidence>
<gene>
    <name evidence="2" type="ORF">OVA965_LOCUS5650</name>
    <name evidence="3" type="ORF">TMI583_LOCUS5652</name>
</gene>
<dbReference type="Proteomes" id="UP000677228">
    <property type="component" value="Unassembled WGS sequence"/>
</dbReference>
<dbReference type="AlphaFoldDB" id="A0A8S2HCH5"/>
<evidence type="ECO:0000256" key="1">
    <source>
        <dbReference type="SAM" id="MobiDB-lite"/>
    </source>
</evidence>
<feature type="compositionally biased region" description="Basic and acidic residues" evidence="1">
    <location>
        <begin position="40"/>
        <end position="52"/>
    </location>
</feature>
<name>A0A8S2HCH5_9BILA</name>
<dbReference type="EMBL" id="CAJOBA010001614">
    <property type="protein sequence ID" value="CAF3605460.1"/>
    <property type="molecule type" value="Genomic_DNA"/>
</dbReference>